<proteinExistence type="predicted"/>
<dbReference type="EMBL" id="UINC01020551">
    <property type="protein sequence ID" value="SVA86188.1"/>
    <property type="molecule type" value="Genomic_DNA"/>
</dbReference>
<dbReference type="AlphaFoldDB" id="A0A381ZA99"/>
<organism evidence="1">
    <name type="scientific">marine metagenome</name>
    <dbReference type="NCBI Taxonomy" id="408172"/>
    <lineage>
        <taxon>unclassified sequences</taxon>
        <taxon>metagenomes</taxon>
        <taxon>ecological metagenomes</taxon>
    </lineage>
</organism>
<gene>
    <name evidence="1" type="ORF">METZ01_LOCUS139042</name>
</gene>
<protein>
    <submittedName>
        <fullName evidence="1">Uncharacterized protein</fullName>
    </submittedName>
</protein>
<sequence length="104" mass="12125">MLKDGFKHTVITIQTGDYWVEIDYAVGVPIVHVMAHKDYDIASYYQEQGYITVEREQEINKQFNFNLFRGNIFVANCVGLTKALLGLNSWAITPYQLYKRLMKQ</sequence>
<evidence type="ECO:0000313" key="1">
    <source>
        <dbReference type="EMBL" id="SVA86188.1"/>
    </source>
</evidence>
<accession>A0A381ZA99</accession>
<name>A0A381ZA99_9ZZZZ</name>
<reference evidence="1" key="1">
    <citation type="submission" date="2018-05" db="EMBL/GenBank/DDBJ databases">
        <authorList>
            <person name="Lanie J.A."/>
            <person name="Ng W.-L."/>
            <person name="Kazmierczak K.M."/>
            <person name="Andrzejewski T.M."/>
            <person name="Davidsen T.M."/>
            <person name="Wayne K.J."/>
            <person name="Tettelin H."/>
            <person name="Glass J.I."/>
            <person name="Rusch D."/>
            <person name="Podicherti R."/>
            <person name="Tsui H.-C.T."/>
            <person name="Winkler M.E."/>
        </authorList>
    </citation>
    <scope>NUCLEOTIDE SEQUENCE</scope>
</reference>